<gene>
    <name evidence="2" type="ORF">SAMN05443551_1030</name>
</gene>
<dbReference type="AlphaFoldDB" id="A0A1M5NSG4"/>
<name>A0A1M5NSG4_9RHOB</name>
<evidence type="ECO:0000259" key="1">
    <source>
        <dbReference type="PROSITE" id="PS50206"/>
    </source>
</evidence>
<dbReference type="RefSeq" id="WP_072776382.1">
    <property type="nucleotide sequence ID" value="NZ_FQXC01000001.1"/>
</dbReference>
<keyword evidence="3" id="KW-1185">Reference proteome</keyword>
<dbReference type="PROSITE" id="PS50206">
    <property type="entry name" value="RHODANESE_3"/>
    <property type="match status" value="1"/>
</dbReference>
<accession>A0A1M5NSG4</accession>
<dbReference type="SUPFAM" id="SSF52821">
    <property type="entry name" value="Rhodanese/Cell cycle control phosphatase"/>
    <property type="match status" value="1"/>
</dbReference>
<protein>
    <recommendedName>
        <fullName evidence="1">Rhodanese domain-containing protein</fullName>
    </recommendedName>
</protein>
<organism evidence="2 3">
    <name type="scientific">Marivita hallyeonensis</name>
    <dbReference type="NCBI Taxonomy" id="996342"/>
    <lineage>
        <taxon>Bacteria</taxon>
        <taxon>Pseudomonadati</taxon>
        <taxon>Pseudomonadota</taxon>
        <taxon>Alphaproteobacteria</taxon>
        <taxon>Rhodobacterales</taxon>
        <taxon>Roseobacteraceae</taxon>
        <taxon>Marivita</taxon>
    </lineage>
</organism>
<evidence type="ECO:0000313" key="3">
    <source>
        <dbReference type="Proteomes" id="UP000184221"/>
    </source>
</evidence>
<proteinExistence type="predicted"/>
<feature type="domain" description="Rhodanese" evidence="1">
    <location>
        <begin position="24"/>
        <end position="107"/>
    </location>
</feature>
<dbReference type="Pfam" id="PF09828">
    <property type="entry name" value="ChrB_C"/>
    <property type="match status" value="1"/>
</dbReference>
<evidence type="ECO:0000313" key="2">
    <source>
        <dbReference type="EMBL" id="SHG92450.1"/>
    </source>
</evidence>
<dbReference type="STRING" id="996342.SAMN05443551_1030"/>
<dbReference type="Gene3D" id="3.40.250.10">
    <property type="entry name" value="Rhodanese-like domain"/>
    <property type="match status" value="1"/>
</dbReference>
<dbReference type="Proteomes" id="UP000184221">
    <property type="component" value="Unassembled WGS sequence"/>
</dbReference>
<sequence>MASPTEITPAQLGRLIGTPNAPDLIDVRIDADFADDPRLIPGARRHPFTEIERLVPELFEKPVVVYCQKGFKISQGAAALLRAAGISAETLKGGQFAWRDAGLPLVETGSLPRPDAAGRTVWVTRHRPKIDRIACPWLIRRFVDPLARFLFVEPGQVLNVAEKFGATPFDVEEVFWSHRGDACTFDTMLDEFGLRTEALDRLAVIVRGADTNRHDLAPEAAGLLAASLGLSRMYRDDLAQLEAGMGLYDAFYRWARDATDEGHDWPVTGAPS</sequence>
<dbReference type="InterPro" id="IPR001763">
    <property type="entry name" value="Rhodanese-like_dom"/>
</dbReference>
<dbReference type="SMART" id="SM00450">
    <property type="entry name" value="RHOD"/>
    <property type="match status" value="1"/>
</dbReference>
<dbReference type="InterPro" id="IPR018634">
    <property type="entry name" value="ChrB_C"/>
</dbReference>
<dbReference type="OrthoDB" id="9784302at2"/>
<dbReference type="EMBL" id="FQXC01000001">
    <property type="protein sequence ID" value="SHG92450.1"/>
    <property type="molecule type" value="Genomic_DNA"/>
</dbReference>
<dbReference type="InterPro" id="IPR036873">
    <property type="entry name" value="Rhodanese-like_dom_sf"/>
</dbReference>
<reference evidence="2 3" key="1">
    <citation type="submission" date="2016-11" db="EMBL/GenBank/DDBJ databases">
        <authorList>
            <person name="Jaros S."/>
            <person name="Januszkiewicz K."/>
            <person name="Wedrychowicz H."/>
        </authorList>
    </citation>
    <scope>NUCLEOTIDE SEQUENCE [LARGE SCALE GENOMIC DNA]</scope>
    <source>
        <strain evidence="2 3">DSM 29431</strain>
    </source>
</reference>
<dbReference type="Pfam" id="PF00581">
    <property type="entry name" value="Rhodanese"/>
    <property type="match status" value="1"/>
</dbReference>